<dbReference type="Pfam" id="PF01547">
    <property type="entry name" value="SBP_bac_1"/>
    <property type="match status" value="1"/>
</dbReference>
<organism evidence="1 2">
    <name type="scientific">Paenibacillus naphthalenovorans</name>
    <dbReference type="NCBI Taxonomy" id="162209"/>
    <lineage>
        <taxon>Bacteria</taxon>
        <taxon>Bacillati</taxon>
        <taxon>Bacillota</taxon>
        <taxon>Bacilli</taxon>
        <taxon>Bacillales</taxon>
        <taxon>Paenibacillaceae</taxon>
        <taxon>Paenibacillus</taxon>
    </lineage>
</organism>
<keyword evidence="2" id="KW-1185">Reference proteome</keyword>
<dbReference type="EMBL" id="CP013652">
    <property type="protein sequence ID" value="ALS23385.1"/>
    <property type="molecule type" value="Genomic_DNA"/>
</dbReference>
<protein>
    <submittedName>
        <fullName evidence="1">ABC transporter substrate-binding protein</fullName>
    </submittedName>
</protein>
<dbReference type="PANTHER" id="PTHR43649">
    <property type="entry name" value="ARABINOSE-BINDING PROTEIN-RELATED"/>
    <property type="match status" value="1"/>
</dbReference>
<gene>
    <name evidence="1" type="ORF">IJ22_30120</name>
</gene>
<dbReference type="KEGG" id="pnp:IJ22_30120"/>
<dbReference type="InterPro" id="IPR006059">
    <property type="entry name" value="SBP"/>
</dbReference>
<dbReference type="InterPro" id="IPR050490">
    <property type="entry name" value="Bact_solute-bd_prot1"/>
</dbReference>
<dbReference type="STRING" id="162209.IJ22_30120"/>
<dbReference type="SUPFAM" id="SSF53850">
    <property type="entry name" value="Periplasmic binding protein-like II"/>
    <property type="match status" value="1"/>
</dbReference>
<proteinExistence type="predicted"/>
<evidence type="ECO:0000313" key="1">
    <source>
        <dbReference type="EMBL" id="ALS23385.1"/>
    </source>
</evidence>
<dbReference type="RefSeq" id="WP_062409345.1">
    <property type="nucleotide sequence ID" value="NZ_CP013652.1"/>
</dbReference>
<dbReference type="Proteomes" id="UP000061660">
    <property type="component" value="Chromosome"/>
</dbReference>
<dbReference type="Gene3D" id="2.60.120.260">
    <property type="entry name" value="Galactose-binding domain-like"/>
    <property type="match status" value="2"/>
</dbReference>
<reference evidence="1 2" key="2">
    <citation type="journal article" date="2016" name="Genome Announc.">
        <title>Complete Genome Sequences of Two Interactive Moderate Thermophiles, Paenibacillus napthalenovorans 32O-Y and Paenibacillus sp. 32O-W.</title>
        <authorList>
            <person name="Butler R.R.III."/>
            <person name="Wang J."/>
            <person name="Stark B.C."/>
            <person name="Pombert J.F."/>
        </authorList>
    </citation>
    <scope>NUCLEOTIDE SEQUENCE [LARGE SCALE GENOMIC DNA]</scope>
    <source>
        <strain evidence="1 2">32O-Y</strain>
    </source>
</reference>
<sequence length="991" mass="113002" precursor="true">MRKKRNRFLLGSTMMTAGLLLLFFGAVETAFQTGDETVRYDDLVSTFEYETDPYFSSALAKWREQGVRDATTSVYAEGAKPSAVSDGQAIYAGEYAGKPNVLIWKTENTGWVEYQVDVAENALYEIHVSYYPLKEGGHKGPVQWDVTIDGERAFREASSTVLYRTWEDVRPILKNSDGDEIRPRSIDVSDWSIRPLIDSGGAYTQPLQWHFTAGTHTIRLTGYTPVAIERIELAPSQPVPAYGEVAAKHADVPPIDGEALTLQAEDFAYKNDTAIKLFSDKNARTVPRYTGRIIYNTVGGLRWLEQNQEITWSFEVPETGLYKIGFRALQNTIAQKTSFRTIRIDGQVPFREFLAYGFPYSASWRGVILQDDDRNPYLVKLEKGAHTLSMAVTQAPVKSIIVDIEKTIAHLDSIDWDLRTITGTKNTGSLDRKGTLDRNRTWSMDQDFPGLTDRIELAAAVMESLSRRVVEANGNKDSISQGLETSAKDLRSLLEKPEEIPYNIDEISSMREKFATFIDTLSKQSLQLDEVYIIPEKADAPSMEAGFFERIWGSAANFVYSFDPRDSLRNLDDTKLNIWVQRGRDYVDQLQQLADESFTPDTGIEVKVNLLPNPELLLMSNAAGVQPDIALGLTQDLPVNYAIRGTLQDLSKLEGFEELHAKFSPGSWLPLYYDGGYYGVPETQSFQVLFYRKDILERLKVGIPDTWEDVYELLPTLQQNFMNFYVNPNEFTYYFYQNGVEFYEPGGVKLGLDRPEAYKAYKQWTDLFNTYAVEREVPSFYQHFRSGTMPIGISDYNMYVQLLAAAPELNGRWGIALIPGTRQSDGTISRWAGGGQRTGVIFDQSNKKEEAWAFLKWWLSAEVQEQYGSDLEAVNGVAFRWNTSNVEALRNLPWKKEDAEVILKQWMWYKDIPNVPGGYFLEREIHNAWVRTVVRKANYMSSLEQTVRDVNRELLRKQQEFGFIDEQGNRVKELDIPIVDRPWEGIDRYVE</sequence>
<name>A0A0U2UAT5_9BACL</name>
<dbReference type="AlphaFoldDB" id="A0A0U2UAT5"/>
<dbReference type="PANTHER" id="PTHR43649:SF27">
    <property type="entry name" value="EXTRACELLULAR SOLUTE-BINDING PROTEIN FAMILY 1"/>
    <property type="match status" value="1"/>
</dbReference>
<accession>A0A0U2UAT5</accession>
<dbReference type="PATRIC" id="fig|162209.4.peg.3211"/>
<reference evidence="2" key="1">
    <citation type="submission" date="2015-12" db="EMBL/GenBank/DDBJ databases">
        <title>Complete genome sequences of two moderately thermophilic Paenibacillus species.</title>
        <authorList>
            <person name="Butler R.III."/>
            <person name="Wang J."/>
            <person name="Stark B.C."/>
            <person name="Pombert J.-F."/>
        </authorList>
    </citation>
    <scope>NUCLEOTIDE SEQUENCE [LARGE SCALE GENOMIC DNA]</scope>
    <source>
        <strain evidence="2">32O-Y</strain>
    </source>
</reference>
<evidence type="ECO:0000313" key="2">
    <source>
        <dbReference type="Proteomes" id="UP000061660"/>
    </source>
</evidence>
<dbReference type="Gene3D" id="3.40.190.10">
    <property type="entry name" value="Periplasmic binding protein-like II"/>
    <property type="match status" value="1"/>
</dbReference>